<keyword evidence="2" id="KW-0808">Transferase</keyword>
<evidence type="ECO:0000313" key="5">
    <source>
        <dbReference type="Proteomes" id="UP000239007"/>
    </source>
</evidence>
<dbReference type="InterPro" id="IPR013216">
    <property type="entry name" value="Methyltransf_11"/>
</dbReference>
<dbReference type="CDD" id="cd02440">
    <property type="entry name" value="AdoMet_MTases"/>
    <property type="match status" value="1"/>
</dbReference>
<proteinExistence type="predicted"/>
<reference evidence="4 5" key="1">
    <citation type="submission" date="2016-12" db="EMBL/GenBank/DDBJ databases">
        <title>Diversity of luminous bacteria.</title>
        <authorList>
            <person name="Yoshizawa S."/>
            <person name="Kogure K."/>
        </authorList>
    </citation>
    <scope>NUCLEOTIDE SEQUENCE [LARGE SCALE GENOMIC DNA]</scope>
    <source>
        <strain evidence="4 5">SA4-48</strain>
    </source>
</reference>
<dbReference type="GO" id="GO:0008757">
    <property type="term" value="F:S-adenosylmethionine-dependent methyltransferase activity"/>
    <property type="evidence" value="ECO:0007669"/>
    <property type="project" value="InterPro"/>
</dbReference>
<dbReference type="GO" id="GO:0032259">
    <property type="term" value="P:methylation"/>
    <property type="evidence" value="ECO:0007669"/>
    <property type="project" value="UniProtKB-KW"/>
</dbReference>
<dbReference type="PANTHER" id="PTHR13090:SF1">
    <property type="entry name" value="ARGININE-HYDROXYLASE NDUFAF5, MITOCHONDRIAL"/>
    <property type="match status" value="1"/>
</dbReference>
<dbReference type="Proteomes" id="UP000239007">
    <property type="component" value="Unassembled WGS sequence"/>
</dbReference>
<sequence>MSVLVDLKQPCLQPIAFQQIQKHFSDSAQTYEQGAQLQHKVGQTLFTKLIESLPLCFAKEAVINQRADNSNLFSISQHNLTCVDLGCGPGLFTQQLSQRFNKVIALDLANDMLQANVSAQNKVQANSHALPFLPASVDVFYSSLMVQWCDLNQVLHQVHNALKPNGRAVIATLVDGTLFELEYAWRNVDSDKHIHEYLTIEQITSVVAALPWSKVSLDKQTEQFWFSDAKMLAKELKFLGANFVQNRKNKGLMTKSTWQKMEAAYHCAFHNDQKQAIPATYQVMYLKLKK</sequence>
<comment type="caution">
    <text evidence="4">The sequence shown here is derived from an EMBL/GenBank/DDBJ whole genome shotgun (WGS) entry which is preliminary data.</text>
</comment>
<keyword evidence="5" id="KW-1185">Reference proteome</keyword>
<dbReference type="Pfam" id="PF08241">
    <property type="entry name" value="Methyltransf_11"/>
    <property type="match status" value="1"/>
</dbReference>
<name>A0A2S7UYQ4_9GAMM</name>
<gene>
    <name evidence="4" type="ORF">BTO11_12460</name>
</gene>
<dbReference type="PANTHER" id="PTHR13090">
    <property type="entry name" value="ARGININE-HYDROXYLASE NDUFAF5, MITOCHONDRIAL"/>
    <property type="match status" value="1"/>
</dbReference>
<dbReference type="AlphaFoldDB" id="A0A2S7UYQ4"/>
<dbReference type="EMBL" id="MSCH01000003">
    <property type="protein sequence ID" value="PQJ54390.1"/>
    <property type="molecule type" value="Genomic_DNA"/>
</dbReference>
<evidence type="ECO:0000256" key="2">
    <source>
        <dbReference type="ARBA" id="ARBA00022679"/>
    </source>
</evidence>
<dbReference type="Gene3D" id="3.40.50.150">
    <property type="entry name" value="Vaccinia Virus protein VP39"/>
    <property type="match status" value="1"/>
</dbReference>
<dbReference type="InterPro" id="IPR029063">
    <property type="entry name" value="SAM-dependent_MTases_sf"/>
</dbReference>
<evidence type="ECO:0000256" key="1">
    <source>
        <dbReference type="ARBA" id="ARBA00022603"/>
    </source>
</evidence>
<evidence type="ECO:0000313" key="4">
    <source>
        <dbReference type="EMBL" id="PQJ54390.1"/>
    </source>
</evidence>
<organism evidence="4 5">
    <name type="scientific">Psychrosphaera saromensis</name>
    <dbReference type="NCBI Taxonomy" id="716813"/>
    <lineage>
        <taxon>Bacteria</taxon>
        <taxon>Pseudomonadati</taxon>
        <taxon>Pseudomonadota</taxon>
        <taxon>Gammaproteobacteria</taxon>
        <taxon>Alteromonadales</taxon>
        <taxon>Pseudoalteromonadaceae</taxon>
        <taxon>Psychrosphaera</taxon>
    </lineage>
</organism>
<protein>
    <recommendedName>
        <fullName evidence="3">Methyltransferase type 11 domain-containing protein</fullName>
    </recommendedName>
</protein>
<dbReference type="OrthoDB" id="9760689at2"/>
<feature type="domain" description="Methyltransferase type 11" evidence="3">
    <location>
        <begin position="83"/>
        <end position="170"/>
    </location>
</feature>
<keyword evidence="1" id="KW-0489">Methyltransferase</keyword>
<dbReference type="SUPFAM" id="SSF53335">
    <property type="entry name" value="S-adenosyl-L-methionine-dependent methyltransferases"/>
    <property type="match status" value="1"/>
</dbReference>
<evidence type="ECO:0000259" key="3">
    <source>
        <dbReference type="Pfam" id="PF08241"/>
    </source>
</evidence>
<dbReference type="InterPro" id="IPR050602">
    <property type="entry name" value="Malonyl-ACP_OMT"/>
</dbReference>
<accession>A0A2S7UYQ4</accession>
<dbReference type="RefSeq" id="WP_105052905.1">
    <property type="nucleotide sequence ID" value="NZ_BMYG01000001.1"/>
</dbReference>